<proteinExistence type="predicted"/>
<dbReference type="EMBL" id="CAJVCH010504562">
    <property type="protein sequence ID" value="CAG7821244.1"/>
    <property type="molecule type" value="Genomic_DNA"/>
</dbReference>
<gene>
    <name evidence="1" type="ORF">AFUS01_LOCUS31593</name>
</gene>
<keyword evidence="2" id="KW-1185">Reference proteome</keyword>
<comment type="caution">
    <text evidence="1">The sequence shown here is derived from an EMBL/GenBank/DDBJ whole genome shotgun (WGS) entry which is preliminary data.</text>
</comment>
<evidence type="ECO:0000313" key="2">
    <source>
        <dbReference type="Proteomes" id="UP000708208"/>
    </source>
</evidence>
<accession>A0A8J2KXP3</accession>
<sequence>PSRATKFYHIQDHDYFTNIAY</sequence>
<name>A0A8J2KXP3_9HEXA</name>
<protein>
    <submittedName>
        <fullName evidence="1">Uncharacterized protein</fullName>
    </submittedName>
</protein>
<evidence type="ECO:0000313" key="1">
    <source>
        <dbReference type="EMBL" id="CAG7821244.1"/>
    </source>
</evidence>
<dbReference type="AlphaFoldDB" id="A0A8J2KXP3"/>
<feature type="non-terminal residue" evidence="1">
    <location>
        <position position="1"/>
    </location>
</feature>
<dbReference type="Proteomes" id="UP000708208">
    <property type="component" value="Unassembled WGS sequence"/>
</dbReference>
<organism evidence="1 2">
    <name type="scientific">Allacma fusca</name>
    <dbReference type="NCBI Taxonomy" id="39272"/>
    <lineage>
        <taxon>Eukaryota</taxon>
        <taxon>Metazoa</taxon>
        <taxon>Ecdysozoa</taxon>
        <taxon>Arthropoda</taxon>
        <taxon>Hexapoda</taxon>
        <taxon>Collembola</taxon>
        <taxon>Symphypleona</taxon>
        <taxon>Sminthuridae</taxon>
        <taxon>Allacma</taxon>
    </lineage>
</organism>
<reference evidence="1" key="1">
    <citation type="submission" date="2021-06" db="EMBL/GenBank/DDBJ databases">
        <authorList>
            <person name="Hodson N. C."/>
            <person name="Mongue J. A."/>
            <person name="Jaron S. K."/>
        </authorList>
    </citation>
    <scope>NUCLEOTIDE SEQUENCE</scope>
</reference>